<evidence type="ECO:0000256" key="4">
    <source>
        <dbReference type="SAM" id="MobiDB-lite"/>
    </source>
</evidence>
<dbReference type="Pfam" id="PF04759">
    <property type="entry name" value="DUF617"/>
    <property type="match status" value="1"/>
</dbReference>
<dbReference type="FunFam" id="1.25.40.10:FF:003700">
    <property type="entry name" value="Uncharacterized protein"/>
    <property type="match status" value="1"/>
</dbReference>
<accession>A0AAD6R9Q8</accession>
<dbReference type="InterPro" id="IPR006460">
    <property type="entry name" value="MIZ1-like_pln"/>
</dbReference>
<proteinExistence type="inferred from homology"/>
<evidence type="ECO:0000256" key="2">
    <source>
        <dbReference type="ARBA" id="ARBA00022737"/>
    </source>
</evidence>
<comment type="similarity">
    <text evidence="1">Belongs to the PPR family. P subfamily.</text>
</comment>
<dbReference type="NCBIfam" id="TIGR00756">
    <property type="entry name" value="PPR"/>
    <property type="match status" value="2"/>
</dbReference>
<dbReference type="Pfam" id="PF13812">
    <property type="entry name" value="PPR_3"/>
    <property type="match status" value="1"/>
</dbReference>
<evidence type="ECO:0000313" key="5">
    <source>
        <dbReference type="EMBL" id="KAJ7004984.1"/>
    </source>
</evidence>
<dbReference type="PANTHER" id="PTHR45717">
    <property type="entry name" value="OS12G0527900 PROTEIN"/>
    <property type="match status" value="1"/>
</dbReference>
<dbReference type="NCBIfam" id="TIGR01570">
    <property type="entry name" value="A_thal_3588"/>
    <property type="match status" value="1"/>
</dbReference>
<gene>
    <name evidence="5" type="ORF">NC653_009719</name>
</gene>
<dbReference type="GO" id="GO:0003729">
    <property type="term" value="F:mRNA binding"/>
    <property type="evidence" value="ECO:0007669"/>
    <property type="project" value="UniProtKB-ARBA"/>
</dbReference>
<feature type="repeat" description="PPR" evidence="3">
    <location>
        <begin position="805"/>
        <end position="839"/>
    </location>
</feature>
<keyword evidence="2" id="KW-0677">Repeat</keyword>
<keyword evidence="6" id="KW-1185">Reference proteome</keyword>
<dbReference type="PANTHER" id="PTHR45717:SF38">
    <property type="entry name" value="PENTACOTRIPEPTIDE-REPEAT REGION OF PRORP DOMAIN-CONTAINING PROTEIN"/>
    <property type="match status" value="1"/>
</dbReference>
<comment type="caution">
    <text evidence="5">The sequence shown here is derived from an EMBL/GenBank/DDBJ whole genome shotgun (WGS) entry which is preliminary data.</text>
</comment>
<evidence type="ECO:0000256" key="3">
    <source>
        <dbReference type="PROSITE-ProRule" id="PRU00708"/>
    </source>
</evidence>
<name>A0AAD6R9Q8_9ROSI</name>
<feature type="region of interest" description="Disordered" evidence="4">
    <location>
        <begin position="1"/>
        <end position="56"/>
    </location>
</feature>
<dbReference type="AlphaFoldDB" id="A0AAD6R9Q8"/>
<dbReference type="GO" id="GO:0010274">
    <property type="term" value="P:hydrotropism"/>
    <property type="evidence" value="ECO:0007669"/>
    <property type="project" value="InterPro"/>
</dbReference>
<dbReference type="InterPro" id="IPR011990">
    <property type="entry name" value="TPR-like_helical_dom_sf"/>
</dbReference>
<sequence>MAAPPSLKPVQTRSQSPSTFPSPPTTPSGKVNPMSPVRPTISLHQPNSKKGSSKHNKIFRRVRAVFRSFPIIAPACKIPVSLHGNRLHDGHVHGGTRMTGTLYGHRKARVNLAIQESPGSLPVLLLELTIPTGKLLQDMGVGLVRIALECEKKPHEKTKIEDEPIWTMFCNGRKSGYAVKREPTDEDLNVMQILHVVSMGAGVIPTGDGGDQPADGELTYMRAFFERVAGSKDSETYYMLNPDGNNGPELSLFFGVGNPSPSRDLLSFIKVSFEKERRCRDNHVKSDFAAAFSLGFIMWSLRRASAHSRRINRSWLGCFRARTAKLDRACHFASDRAGTCTLENEIFGRYNLLNELHHKPAISEKLYVGSCGYCSKAAMGNDNENDEIGGGFLEFETGGMNGIIEESNAEEVDGEVEVEVDEESGNKKEALELLNAITETPNIVDFLSKFTEEGNELSRGEIYLIMDHLRKKQLYWRALQFSEWLERSKQTDFTERDYACHLDCIAKVLGLWKAEKFIEKIPESFRGKLVYQTLLASCVSVLNIKKAESVFRKMRDLGLPITVEACEQMIIIYKRLEKKKIPNILLMMKDQNIKPSFLTYKLLIDAKCQFNDTTGMEKLVEAMRNEGMELDVFSLAVIARHYISVGLKDKADLILKEIEKRKQKGGGLGARRSLLSLYASLGNADEVGRIWKECKADPKQSECIAAIQAWGSLGKVEEAEAVSEMMLQTWKNPTFGYYTSLLNAYIDNNLTSKGKDLVEQMGDIGSWAGPLTWDALVRLYIKSGDVEKAHSILLKVARMKRKKPLYTTYIAVMEHYAKRGDIHNTEKLFQSMRELGYTARFKPFEILVDAYINAKTPIYGLRARMKADNLYPKKEFAGKMALVDCFRKAELSNLLD</sequence>
<evidence type="ECO:0000256" key="1">
    <source>
        <dbReference type="ARBA" id="ARBA00007626"/>
    </source>
</evidence>
<dbReference type="Pfam" id="PF01535">
    <property type="entry name" value="PPR"/>
    <property type="match status" value="3"/>
</dbReference>
<dbReference type="Gene3D" id="1.25.40.10">
    <property type="entry name" value="Tetratricopeptide repeat domain"/>
    <property type="match status" value="4"/>
</dbReference>
<evidence type="ECO:0000313" key="6">
    <source>
        <dbReference type="Proteomes" id="UP001164929"/>
    </source>
</evidence>
<dbReference type="GO" id="GO:0005739">
    <property type="term" value="C:mitochondrion"/>
    <property type="evidence" value="ECO:0007669"/>
    <property type="project" value="TreeGrafter"/>
</dbReference>
<reference evidence="5" key="1">
    <citation type="journal article" date="2023" name="Mol. Ecol. Resour.">
        <title>Chromosome-level genome assembly of a triploid poplar Populus alba 'Berolinensis'.</title>
        <authorList>
            <person name="Chen S."/>
            <person name="Yu Y."/>
            <person name="Wang X."/>
            <person name="Wang S."/>
            <person name="Zhang T."/>
            <person name="Zhou Y."/>
            <person name="He R."/>
            <person name="Meng N."/>
            <person name="Wang Y."/>
            <person name="Liu W."/>
            <person name="Liu Z."/>
            <person name="Liu J."/>
            <person name="Guo Q."/>
            <person name="Huang H."/>
            <person name="Sederoff R.R."/>
            <person name="Wang G."/>
            <person name="Qu G."/>
            <person name="Chen S."/>
        </authorList>
    </citation>
    <scope>NUCLEOTIDE SEQUENCE</scope>
    <source>
        <strain evidence="5">SC-2020</strain>
    </source>
</reference>
<dbReference type="Proteomes" id="UP001164929">
    <property type="component" value="Chromosome 3"/>
</dbReference>
<dbReference type="PROSITE" id="PS51375">
    <property type="entry name" value="PPR"/>
    <property type="match status" value="1"/>
</dbReference>
<organism evidence="5 6">
    <name type="scientific">Populus alba x Populus x berolinensis</name>
    <dbReference type="NCBI Taxonomy" id="444605"/>
    <lineage>
        <taxon>Eukaryota</taxon>
        <taxon>Viridiplantae</taxon>
        <taxon>Streptophyta</taxon>
        <taxon>Embryophyta</taxon>
        <taxon>Tracheophyta</taxon>
        <taxon>Spermatophyta</taxon>
        <taxon>Magnoliopsida</taxon>
        <taxon>eudicotyledons</taxon>
        <taxon>Gunneridae</taxon>
        <taxon>Pentapetalae</taxon>
        <taxon>rosids</taxon>
        <taxon>fabids</taxon>
        <taxon>Malpighiales</taxon>
        <taxon>Salicaceae</taxon>
        <taxon>Saliceae</taxon>
        <taxon>Populus</taxon>
    </lineage>
</organism>
<dbReference type="EMBL" id="JAQIZT010000003">
    <property type="protein sequence ID" value="KAJ7004984.1"/>
    <property type="molecule type" value="Genomic_DNA"/>
</dbReference>
<dbReference type="FunFam" id="1.25.40.10:FF:001965">
    <property type="entry name" value="Uncharacterized protein"/>
    <property type="match status" value="1"/>
</dbReference>
<protein>
    <submittedName>
        <fullName evidence="5">Pentatricopeptide repeat-containing protein</fullName>
    </submittedName>
</protein>
<dbReference type="InterPro" id="IPR002885">
    <property type="entry name" value="PPR_rpt"/>
</dbReference>